<name>A0A644WYT3_9ZZZZ</name>
<organism evidence="6">
    <name type="scientific">bioreactor metagenome</name>
    <dbReference type="NCBI Taxonomy" id="1076179"/>
    <lineage>
        <taxon>unclassified sequences</taxon>
        <taxon>metagenomes</taxon>
        <taxon>ecological metagenomes</taxon>
    </lineage>
</organism>
<evidence type="ECO:0000256" key="1">
    <source>
        <dbReference type="ARBA" id="ARBA00004196"/>
    </source>
</evidence>
<evidence type="ECO:0000256" key="3">
    <source>
        <dbReference type="ARBA" id="ARBA00022729"/>
    </source>
</evidence>
<proteinExistence type="inferred from homology"/>
<dbReference type="Gene3D" id="3.40.50.2300">
    <property type="match status" value="2"/>
</dbReference>
<feature type="transmembrane region" description="Helical" evidence="4">
    <location>
        <begin position="7"/>
        <end position="24"/>
    </location>
</feature>
<sequence length="323" mass="37133">MRIKKKLIFIVLFIMLISSFLILLEEGRKKEVRVYDISVIVRGRNSEGWRIIKEGMEQAASEMNVNIRFLTLLEENSIKEQKELMEREINSGTDAILIAPADYQEMVSIIESSRRKVPIILFESRIETDQDIPYISCDNYKLGQSLAEEVIKNGNTDKKISIIKSDLSCSSINERYLGFIDEISNSKNNYEFLELPSDEVQLYNKMRDIMEKRETDVIVAFDPNILESIGRVKKYVMNDINGKSNIELYGTGSTSLIISLIEEKIIDSIAIQNDFNVGYLSVKASVSEIEESTLDRSIITSTIINSRNMYSKENQRMLFPFVR</sequence>
<reference evidence="6" key="1">
    <citation type="submission" date="2019-08" db="EMBL/GenBank/DDBJ databases">
        <authorList>
            <person name="Kucharzyk K."/>
            <person name="Murdoch R.W."/>
            <person name="Higgins S."/>
            <person name="Loffler F."/>
        </authorList>
    </citation>
    <scope>NUCLEOTIDE SEQUENCE</scope>
</reference>
<keyword evidence="4" id="KW-0472">Membrane</keyword>
<dbReference type="AlphaFoldDB" id="A0A644WYT3"/>
<dbReference type="Pfam" id="PF13407">
    <property type="entry name" value="Peripla_BP_4"/>
    <property type="match status" value="1"/>
</dbReference>
<comment type="subcellular location">
    <subcellularLocation>
        <location evidence="1">Cell envelope</location>
    </subcellularLocation>
</comment>
<keyword evidence="4" id="KW-0812">Transmembrane</keyword>
<keyword evidence="4" id="KW-1133">Transmembrane helix</keyword>
<gene>
    <name evidence="6" type="ORF">SDC9_55298</name>
</gene>
<evidence type="ECO:0000256" key="2">
    <source>
        <dbReference type="ARBA" id="ARBA00007639"/>
    </source>
</evidence>
<protein>
    <recommendedName>
        <fullName evidence="5">Periplasmic binding protein domain-containing protein</fullName>
    </recommendedName>
</protein>
<dbReference type="InterPro" id="IPR025997">
    <property type="entry name" value="SBP_2_dom"/>
</dbReference>
<comment type="similarity">
    <text evidence="2">Belongs to the bacterial solute-binding protein 2 family.</text>
</comment>
<dbReference type="EMBL" id="VSSQ01001515">
    <property type="protein sequence ID" value="MPM08982.1"/>
    <property type="molecule type" value="Genomic_DNA"/>
</dbReference>
<keyword evidence="3" id="KW-0732">Signal</keyword>
<comment type="caution">
    <text evidence="6">The sequence shown here is derived from an EMBL/GenBank/DDBJ whole genome shotgun (WGS) entry which is preliminary data.</text>
</comment>
<dbReference type="SUPFAM" id="SSF53822">
    <property type="entry name" value="Periplasmic binding protein-like I"/>
    <property type="match status" value="1"/>
</dbReference>
<dbReference type="PANTHER" id="PTHR46847">
    <property type="entry name" value="D-ALLOSE-BINDING PERIPLASMIC PROTEIN-RELATED"/>
    <property type="match status" value="1"/>
</dbReference>
<evidence type="ECO:0000256" key="4">
    <source>
        <dbReference type="SAM" id="Phobius"/>
    </source>
</evidence>
<dbReference type="GO" id="GO:0030246">
    <property type="term" value="F:carbohydrate binding"/>
    <property type="evidence" value="ECO:0007669"/>
    <property type="project" value="UniProtKB-ARBA"/>
</dbReference>
<dbReference type="PANTHER" id="PTHR46847:SF1">
    <property type="entry name" value="D-ALLOSE-BINDING PERIPLASMIC PROTEIN-RELATED"/>
    <property type="match status" value="1"/>
</dbReference>
<feature type="domain" description="Periplasmic binding protein" evidence="5">
    <location>
        <begin position="37"/>
        <end position="286"/>
    </location>
</feature>
<dbReference type="GO" id="GO:0030313">
    <property type="term" value="C:cell envelope"/>
    <property type="evidence" value="ECO:0007669"/>
    <property type="project" value="UniProtKB-SubCell"/>
</dbReference>
<dbReference type="InterPro" id="IPR028082">
    <property type="entry name" value="Peripla_BP_I"/>
</dbReference>
<evidence type="ECO:0000313" key="6">
    <source>
        <dbReference type="EMBL" id="MPM08982.1"/>
    </source>
</evidence>
<accession>A0A644WYT3</accession>
<evidence type="ECO:0000259" key="5">
    <source>
        <dbReference type="Pfam" id="PF13407"/>
    </source>
</evidence>